<accession>A0ABV1EJK3</accession>
<dbReference type="Proteomes" id="UP001482186">
    <property type="component" value="Unassembled WGS sequence"/>
</dbReference>
<comment type="caution">
    <text evidence="1">The sequence shown here is derived from an EMBL/GenBank/DDBJ whole genome shotgun (WGS) entry which is preliminary data.</text>
</comment>
<proteinExistence type="predicted"/>
<dbReference type="RefSeq" id="WP_117808385.1">
    <property type="nucleotide sequence ID" value="NZ_JBBNFM010000011.1"/>
</dbReference>
<sequence length="217" mass="24885">MVAVIIILIGVAIIYYKNTIGSDNAKMVRALTQGKTKTQADVITYFKREGCGAKTITDSQYYDIVASARSHYNSIQKALDKIGLDADEVREIPPVYFEGFRGENAYTKQTASGRWVSTTYEIAWLFFSDSQVHVYRRRFNLDDDYTTEITDEYFYKDITAFTTISEEEVDRDGKRIPTTTFRMRGAGIEFECSLSEVKDFETAIRGMKQKLREKKNA</sequence>
<dbReference type="EMBL" id="JBBNFM010000011">
    <property type="protein sequence ID" value="MEQ2454771.1"/>
    <property type="molecule type" value="Genomic_DNA"/>
</dbReference>
<reference evidence="1 2" key="1">
    <citation type="submission" date="2024-04" db="EMBL/GenBank/DDBJ databases">
        <title>Human intestinal bacterial collection.</title>
        <authorList>
            <person name="Pauvert C."/>
            <person name="Hitch T.C.A."/>
            <person name="Clavel T."/>
        </authorList>
    </citation>
    <scope>NUCLEOTIDE SEQUENCE [LARGE SCALE GENOMIC DNA]</scope>
    <source>
        <strain evidence="1 2">CLA-AA-H141</strain>
    </source>
</reference>
<evidence type="ECO:0000313" key="1">
    <source>
        <dbReference type="EMBL" id="MEQ2454771.1"/>
    </source>
</evidence>
<name>A0ABV1EJK3_9FIRM</name>
<protein>
    <submittedName>
        <fullName evidence="1">Uncharacterized protein</fullName>
    </submittedName>
</protein>
<organism evidence="1 2">
    <name type="scientific">Coprococcus ammoniilyticus</name>
    <dbReference type="NCBI Taxonomy" id="2981785"/>
    <lineage>
        <taxon>Bacteria</taxon>
        <taxon>Bacillati</taxon>
        <taxon>Bacillota</taxon>
        <taxon>Clostridia</taxon>
        <taxon>Lachnospirales</taxon>
        <taxon>Lachnospiraceae</taxon>
        <taxon>Coprococcus</taxon>
    </lineage>
</organism>
<keyword evidence="2" id="KW-1185">Reference proteome</keyword>
<gene>
    <name evidence="1" type="ORF">AAAT04_12065</name>
</gene>
<evidence type="ECO:0000313" key="2">
    <source>
        <dbReference type="Proteomes" id="UP001482186"/>
    </source>
</evidence>